<feature type="compositionally biased region" description="Polar residues" evidence="1">
    <location>
        <begin position="1"/>
        <end position="16"/>
    </location>
</feature>
<keyword evidence="2" id="KW-0812">Transmembrane</keyword>
<reference evidence="3 4" key="1">
    <citation type="journal article" date="2019" name="Mol. Biol. Evol.">
        <title>Blast fungal genomes show frequent chromosomal changes, gene gains and losses, and effector gene turnover.</title>
        <authorList>
            <person name="Gomez Luciano L.B."/>
            <person name="Jason Tsai I."/>
            <person name="Chuma I."/>
            <person name="Tosa Y."/>
            <person name="Chen Y.H."/>
            <person name="Li J.Y."/>
            <person name="Li M.Y."/>
            <person name="Jade Lu M.Y."/>
            <person name="Nakayashiki H."/>
            <person name="Li W.H."/>
        </authorList>
    </citation>
    <scope>NUCLEOTIDE SEQUENCE [LARGE SCALE GENOMIC DNA]</scope>
    <source>
        <strain evidence="3">MZ5-1-6</strain>
    </source>
</reference>
<feature type="region of interest" description="Disordered" evidence="1">
    <location>
        <begin position="264"/>
        <end position="285"/>
    </location>
</feature>
<accession>A0A4P7N9E7</accession>
<feature type="region of interest" description="Disordered" evidence="1">
    <location>
        <begin position="166"/>
        <end position="200"/>
    </location>
</feature>
<feature type="transmembrane region" description="Helical" evidence="2">
    <location>
        <begin position="204"/>
        <end position="231"/>
    </location>
</feature>
<feature type="compositionally biased region" description="Low complexity" evidence="1">
    <location>
        <begin position="166"/>
        <end position="187"/>
    </location>
</feature>
<evidence type="ECO:0000313" key="3">
    <source>
        <dbReference type="EMBL" id="QBZ59133.1"/>
    </source>
</evidence>
<dbReference type="AlphaFoldDB" id="A0A4P7N9E7"/>
<feature type="compositionally biased region" description="Low complexity" evidence="1">
    <location>
        <begin position="264"/>
        <end position="276"/>
    </location>
</feature>
<feature type="region of interest" description="Disordered" evidence="1">
    <location>
        <begin position="1"/>
        <end position="26"/>
    </location>
</feature>
<proteinExistence type="predicted"/>
<sequence>MNYSLSSQFRPSNDVTDPTPKPTAPDLTAGVTAFHTLERGPDESSSNTKNTWLNSQTCGWFNGTSSLPLTCDKPWSCVTDQGVVACHSYPWTVLHSVCLDYQAEQLGKCTSLGGLTGCCSSAEYPACLTYLWTEPPPRSRLACGKTSTIVYMNDRPQFVIDAERTSWPSSSTGTTTSTISIGGSVPTAADKNTSEPTDRDTGNLAAVIVGAAIGGLLIIAVLIAVIVWLCLRSRRPKDSTARGPAGDQTDPGYNLQVLPTAASRAASHAAPAGTPHYAHPPGTAL</sequence>
<protein>
    <submittedName>
        <fullName evidence="3">Uncharacterized protein</fullName>
    </submittedName>
</protein>
<evidence type="ECO:0000256" key="1">
    <source>
        <dbReference type="SAM" id="MobiDB-lite"/>
    </source>
</evidence>
<organism evidence="3 4">
    <name type="scientific">Pyricularia oryzae</name>
    <name type="common">Rice blast fungus</name>
    <name type="synonym">Magnaporthe oryzae</name>
    <dbReference type="NCBI Taxonomy" id="318829"/>
    <lineage>
        <taxon>Eukaryota</taxon>
        <taxon>Fungi</taxon>
        <taxon>Dikarya</taxon>
        <taxon>Ascomycota</taxon>
        <taxon>Pezizomycotina</taxon>
        <taxon>Sordariomycetes</taxon>
        <taxon>Sordariomycetidae</taxon>
        <taxon>Magnaporthales</taxon>
        <taxon>Pyriculariaceae</taxon>
        <taxon>Pyricularia</taxon>
    </lineage>
</organism>
<evidence type="ECO:0000256" key="2">
    <source>
        <dbReference type="SAM" id="Phobius"/>
    </source>
</evidence>
<name>A0A4P7N9E7_PYROR</name>
<evidence type="ECO:0000313" key="4">
    <source>
        <dbReference type="Proteomes" id="UP000294847"/>
    </source>
</evidence>
<dbReference type="Proteomes" id="UP000294847">
    <property type="component" value="Chromosome 3"/>
</dbReference>
<keyword evidence="2" id="KW-1133">Transmembrane helix</keyword>
<dbReference type="EMBL" id="CP034206">
    <property type="protein sequence ID" value="QBZ59133.1"/>
    <property type="molecule type" value="Genomic_DNA"/>
</dbReference>
<keyword evidence="2" id="KW-0472">Membrane</keyword>
<gene>
    <name evidence="3" type="ORF">PoMZ_04093</name>
</gene>